<feature type="compositionally biased region" description="Basic residues" evidence="1">
    <location>
        <begin position="158"/>
        <end position="168"/>
    </location>
</feature>
<accession>A0A1E3IZR6</accession>
<evidence type="ECO:0000256" key="2">
    <source>
        <dbReference type="SAM" id="Phobius"/>
    </source>
</evidence>
<reference evidence="3" key="3">
    <citation type="submission" date="2024-01" db="EMBL/GenBank/DDBJ databases">
        <authorList>
            <person name="Coelho M.A."/>
            <person name="David-Palma M."/>
            <person name="Shea T."/>
            <person name="Sun S."/>
            <person name="Cuomo C.A."/>
            <person name="Heitman J."/>
        </authorList>
    </citation>
    <scope>NUCLEOTIDE SEQUENCE</scope>
    <source>
        <strain evidence="3">CBS 7841</strain>
    </source>
</reference>
<evidence type="ECO:0000313" key="4">
    <source>
        <dbReference type="Proteomes" id="UP000094043"/>
    </source>
</evidence>
<dbReference type="EMBL" id="CP143784">
    <property type="protein sequence ID" value="WVN84910.1"/>
    <property type="molecule type" value="Genomic_DNA"/>
</dbReference>
<organism evidence="3 4">
    <name type="scientific">Cryptococcus depauperatus CBS 7841</name>
    <dbReference type="NCBI Taxonomy" id="1295531"/>
    <lineage>
        <taxon>Eukaryota</taxon>
        <taxon>Fungi</taxon>
        <taxon>Dikarya</taxon>
        <taxon>Basidiomycota</taxon>
        <taxon>Agaricomycotina</taxon>
        <taxon>Tremellomycetes</taxon>
        <taxon>Tremellales</taxon>
        <taxon>Cryptococcaceae</taxon>
        <taxon>Cryptococcus</taxon>
    </lineage>
</organism>
<evidence type="ECO:0000313" key="3">
    <source>
        <dbReference type="EMBL" id="WVN84910.1"/>
    </source>
</evidence>
<dbReference type="GeneID" id="91084262"/>
<feature type="region of interest" description="Disordered" evidence="1">
    <location>
        <begin position="1"/>
        <end position="27"/>
    </location>
</feature>
<dbReference type="VEuPathDB" id="FungiDB:L203_00296"/>
<dbReference type="Proteomes" id="UP000094043">
    <property type="component" value="Chromosome 1"/>
</dbReference>
<dbReference type="KEGG" id="cdep:91084262"/>
<reference evidence="3" key="1">
    <citation type="submission" date="2016-06" db="EMBL/GenBank/DDBJ databases">
        <authorList>
            <person name="Cuomo C."/>
            <person name="Litvintseva A."/>
            <person name="Heitman J."/>
            <person name="Chen Y."/>
            <person name="Sun S."/>
            <person name="Springer D."/>
            <person name="Dromer F."/>
            <person name="Young S."/>
            <person name="Zeng Q."/>
            <person name="Chapman S."/>
            <person name="Gujja S."/>
            <person name="Saif S."/>
            <person name="Birren B."/>
        </authorList>
    </citation>
    <scope>NUCLEOTIDE SEQUENCE</scope>
    <source>
        <strain evidence="3">CBS 7841</strain>
    </source>
</reference>
<dbReference type="OrthoDB" id="2538110at2759"/>
<feature type="transmembrane region" description="Helical" evidence="2">
    <location>
        <begin position="54"/>
        <end position="72"/>
    </location>
</feature>
<sequence length="175" mass="20444">MQNPYQRLPQQNPLPNNSFVPSNRPRADFEDRDAYSRRLRAAHEAEFNRPPPAWWKRTLLIVGLIFMFWLSIHLGRRGMKKSQVIYASRYSDEFKYRPAASPVITEYLPDGRIRVRGASVGGVGVREEDIPLTPAQKKQRDQKRREEARDRAREKMGLKTKKAKKDKRGKNNVDI</sequence>
<gene>
    <name evidence="3" type="ORF">L203_100046</name>
</gene>
<evidence type="ECO:0000256" key="1">
    <source>
        <dbReference type="SAM" id="MobiDB-lite"/>
    </source>
</evidence>
<feature type="region of interest" description="Disordered" evidence="1">
    <location>
        <begin position="126"/>
        <end position="175"/>
    </location>
</feature>
<name>A0A1E3IZR6_9TREE</name>
<keyword evidence="2" id="KW-0472">Membrane</keyword>
<reference evidence="3" key="2">
    <citation type="journal article" date="2022" name="Elife">
        <title>Obligate sexual reproduction of a homothallic fungus closely related to the Cryptococcus pathogenic species complex.</title>
        <authorList>
            <person name="Passer A.R."/>
            <person name="Clancey S.A."/>
            <person name="Shea T."/>
            <person name="David-Palma M."/>
            <person name="Averette A.F."/>
            <person name="Boekhout T."/>
            <person name="Porcel B.M."/>
            <person name="Nowrousian M."/>
            <person name="Cuomo C.A."/>
            <person name="Sun S."/>
            <person name="Heitman J."/>
            <person name="Coelho M.A."/>
        </authorList>
    </citation>
    <scope>NUCLEOTIDE SEQUENCE</scope>
    <source>
        <strain evidence="3">CBS 7841</strain>
    </source>
</reference>
<protein>
    <submittedName>
        <fullName evidence="3">Uncharacterized protein</fullName>
    </submittedName>
</protein>
<feature type="compositionally biased region" description="Basic and acidic residues" evidence="1">
    <location>
        <begin position="143"/>
        <end position="157"/>
    </location>
</feature>
<dbReference type="RefSeq" id="XP_066065611.1">
    <property type="nucleotide sequence ID" value="XM_066209514.1"/>
</dbReference>
<keyword evidence="2" id="KW-1133">Transmembrane helix</keyword>
<dbReference type="AlphaFoldDB" id="A0A1E3IZR6"/>
<keyword evidence="4" id="KW-1185">Reference proteome</keyword>
<proteinExistence type="predicted"/>
<keyword evidence="2" id="KW-0812">Transmembrane</keyword>
<feature type="compositionally biased region" description="Polar residues" evidence="1">
    <location>
        <begin position="1"/>
        <end position="21"/>
    </location>
</feature>